<gene>
    <name evidence="1" type="ORF">HETSPECPRED_002887</name>
</gene>
<dbReference type="Proteomes" id="UP000664521">
    <property type="component" value="Unassembled WGS sequence"/>
</dbReference>
<reference evidence="1" key="1">
    <citation type="submission" date="2021-03" db="EMBL/GenBank/DDBJ databases">
        <authorList>
            <person name="Tagirdzhanova G."/>
        </authorList>
    </citation>
    <scope>NUCLEOTIDE SEQUENCE</scope>
</reference>
<protein>
    <submittedName>
        <fullName evidence="1">Uncharacterized protein</fullName>
    </submittedName>
</protein>
<organism evidence="1 2">
    <name type="scientific">Heterodermia speciosa</name>
    <dbReference type="NCBI Taxonomy" id="116794"/>
    <lineage>
        <taxon>Eukaryota</taxon>
        <taxon>Fungi</taxon>
        <taxon>Dikarya</taxon>
        <taxon>Ascomycota</taxon>
        <taxon>Pezizomycotina</taxon>
        <taxon>Lecanoromycetes</taxon>
        <taxon>OSLEUM clade</taxon>
        <taxon>Lecanoromycetidae</taxon>
        <taxon>Caliciales</taxon>
        <taxon>Physciaceae</taxon>
        <taxon>Heterodermia</taxon>
    </lineage>
</organism>
<evidence type="ECO:0000313" key="2">
    <source>
        <dbReference type="Proteomes" id="UP000664521"/>
    </source>
</evidence>
<name>A0A8H3J5T0_9LECA</name>
<dbReference type="OrthoDB" id="5408618at2759"/>
<accession>A0A8H3J5T0</accession>
<comment type="caution">
    <text evidence="1">The sequence shown here is derived from an EMBL/GenBank/DDBJ whole genome shotgun (WGS) entry which is preliminary data.</text>
</comment>
<proteinExistence type="predicted"/>
<dbReference type="EMBL" id="CAJPDS010000178">
    <property type="protein sequence ID" value="CAF9941175.1"/>
    <property type="molecule type" value="Genomic_DNA"/>
</dbReference>
<keyword evidence="2" id="KW-1185">Reference proteome</keyword>
<sequence>MANAIDGSSSTAINAVNQDVPSKTQYLSVKGRTRSPPLKRVIVYNREDKSMQVQREYSLDSSNSKACRRIPLPPRQSIVTIFVDPETKLNPTTDDVDSEGYSNLFVVKLHLHRLSLLNRILWFFGFIENIDVMNPLPQRSESSSLRLDVSRVADPIA</sequence>
<evidence type="ECO:0000313" key="1">
    <source>
        <dbReference type="EMBL" id="CAF9941175.1"/>
    </source>
</evidence>
<dbReference type="AlphaFoldDB" id="A0A8H3J5T0"/>